<dbReference type="AlphaFoldDB" id="A0AAV5JXL5"/>
<name>A0AAV5JXL5_9ROSI</name>
<proteinExistence type="predicted"/>
<keyword evidence="2" id="KW-1185">Reference proteome</keyword>
<evidence type="ECO:0000313" key="2">
    <source>
        <dbReference type="Proteomes" id="UP001054252"/>
    </source>
</evidence>
<comment type="caution">
    <text evidence="1">The sequence shown here is derived from an EMBL/GenBank/DDBJ whole genome shotgun (WGS) entry which is preliminary data.</text>
</comment>
<protein>
    <recommendedName>
        <fullName evidence="3">Ribosomal protein S13</fullName>
    </recommendedName>
</protein>
<gene>
    <name evidence="1" type="ORF">SLEP1_g26994</name>
</gene>
<reference evidence="1 2" key="1">
    <citation type="journal article" date="2021" name="Commun. Biol.">
        <title>The genome of Shorea leprosula (Dipterocarpaceae) highlights the ecological relevance of drought in aseasonal tropical rainforests.</title>
        <authorList>
            <person name="Ng K.K.S."/>
            <person name="Kobayashi M.J."/>
            <person name="Fawcett J.A."/>
            <person name="Hatakeyama M."/>
            <person name="Paape T."/>
            <person name="Ng C.H."/>
            <person name="Ang C.C."/>
            <person name="Tnah L.H."/>
            <person name="Lee C.T."/>
            <person name="Nishiyama T."/>
            <person name="Sese J."/>
            <person name="O'Brien M.J."/>
            <person name="Copetti D."/>
            <person name="Mohd Noor M.I."/>
            <person name="Ong R.C."/>
            <person name="Putra M."/>
            <person name="Sireger I.Z."/>
            <person name="Indrioko S."/>
            <person name="Kosugi Y."/>
            <person name="Izuno A."/>
            <person name="Isagi Y."/>
            <person name="Lee S.L."/>
            <person name="Shimizu K.K."/>
        </authorList>
    </citation>
    <scope>NUCLEOTIDE SEQUENCE [LARGE SCALE GENOMIC DNA]</scope>
    <source>
        <strain evidence="1">214</strain>
    </source>
</reference>
<sequence>MAECSIDCQGICSSHALATLGRKSGTTSFKILRIGNTGEPGTCVKEIEEVQEIRARIQLRMGTATQWQQMKRRESCTSSKVAAKCLSFSSKSILHPFQTPQQINHGYGKIDYKIIPRGKKIGLI</sequence>
<evidence type="ECO:0000313" key="1">
    <source>
        <dbReference type="EMBL" id="GKV16337.1"/>
    </source>
</evidence>
<evidence type="ECO:0008006" key="3">
    <source>
        <dbReference type="Google" id="ProtNLM"/>
    </source>
</evidence>
<dbReference type="Proteomes" id="UP001054252">
    <property type="component" value="Unassembled WGS sequence"/>
</dbReference>
<organism evidence="1 2">
    <name type="scientific">Rubroshorea leprosula</name>
    <dbReference type="NCBI Taxonomy" id="152421"/>
    <lineage>
        <taxon>Eukaryota</taxon>
        <taxon>Viridiplantae</taxon>
        <taxon>Streptophyta</taxon>
        <taxon>Embryophyta</taxon>
        <taxon>Tracheophyta</taxon>
        <taxon>Spermatophyta</taxon>
        <taxon>Magnoliopsida</taxon>
        <taxon>eudicotyledons</taxon>
        <taxon>Gunneridae</taxon>
        <taxon>Pentapetalae</taxon>
        <taxon>rosids</taxon>
        <taxon>malvids</taxon>
        <taxon>Malvales</taxon>
        <taxon>Dipterocarpaceae</taxon>
        <taxon>Rubroshorea</taxon>
    </lineage>
</organism>
<accession>A0AAV5JXL5</accession>
<dbReference type="EMBL" id="BPVZ01000045">
    <property type="protein sequence ID" value="GKV16337.1"/>
    <property type="molecule type" value="Genomic_DNA"/>
</dbReference>